<dbReference type="Proteomes" id="UP001596513">
    <property type="component" value="Unassembled WGS sequence"/>
</dbReference>
<name>A0ABW2U4M5_9BACT</name>
<evidence type="ECO:0000256" key="1">
    <source>
        <dbReference type="SAM" id="MobiDB-lite"/>
    </source>
</evidence>
<dbReference type="RefSeq" id="WP_380203637.1">
    <property type="nucleotide sequence ID" value="NZ_JBHTEK010000001.1"/>
</dbReference>
<comment type="caution">
    <text evidence="2">The sequence shown here is derived from an EMBL/GenBank/DDBJ whole genome shotgun (WGS) entry which is preliminary data.</text>
</comment>
<accession>A0ABW2U4M5</accession>
<organism evidence="2 3">
    <name type="scientific">Hymenobacter humi</name>
    <dbReference type="NCBI Taxonomy" id="1411620"/>
    <lineage>
        <taxon>Bacteria</taxon>
        <taxon>Pseudomonadati</taxon>
        <taxon>Bacteroidota</taxon>
        <taxon>Cytophagia</taxon>
        <taxon>Cytophagales</taxon>
        <taxon>Hymenobacteraceae</taxon>
        <taxon>Hymenobacter</taxon>
    </lineage>
</organism>
<keyword evidence="3" id="KW-1185">Reference proteome</keyword>
<dbReference type="EMBL" id="JBHTEK010000001">
    <property type="protein sequence ID" value="MFC7668375.1"/>
    <property type="molecule type" value="Genomic_DNA"/>
</dbReference>
<proteinExistence type="predicted"/>
<evidence type="ECO:0000313" key="3">
    <source>
        <dbReference type="Proteomes" id="UP001596513"/>
    </source>
</evidence>
<feature type="region of interest" description="Disordered" evidence="1">
    <location>
        <begin position="81"/>
        <end position="106"/>
    </location>
</feature>
<gene>
    <name evidence="2" type="ORF">ACFQT0_14050</name>
</gene>
<sequence length="119" mass="12846">MPQALTWPDAPAEARAAMPAQLRPAPALRSLVMGPGQALVAASRRTGLGFVVVSVVPETFQWALQGRTPVYASFWTRLLTAATPPPRPRPPGARARRGPAPPSRLPFIWPRLFPKPSPP</sequence>
<protein>
    <submittedName>
        <fullName evidence="2">Uncharacterized protein</fullName>
    </submittedName>
</protein>
<reference evidence="3" key="1">
    <citation type="journal article" date="2019" name="Int. J. Syst. Evol. Microbiol.">
        <title>The Global Catalogue of Microorganisms (GCM) 10K type strain sequencing project: providing services to taxonomists for standard genome sequencing and annotation.</title>
        <authorList>
            <consortium name="The Broad Institute Genomics Platform"/>
            <consortium name="The Broad Institute Genome Sequencing Center for Infectious Disease"/>
            <person name="Wu L."/>
            <person name="Ma J."/>
        </authorList>
    </citation>
    <scope>NUCLEOTIDE SEQUENCE [LARGE SCALE GENOMIC DNA]</scope>
    <source>
        <strain evidence="3">JCM 19635</strain>
    </source>
</reference>
<evidence type="ECO:0000313" key="2">
    <source>
        <dbReference type="EMBL" id="MFC7668375.1"/>
    </source>
</evidence>